<accession>A0AAV0L8G8</accession>
<proteinExistence type="predicted"/>
<feature type="transmembrane region" description="Helical" evidence="2">
    <location>
        <begin position="93"/>
        <end position="117"/>
    </location>
</feature>
<organism evidence="3 4">
    <name type="scientific">Linum tenue</name>
    <dbReference type="NCBI Taxonomy" id="586396"/>
    <lineage>
        <taxon>Eukaryota</taxon>
        <taxon>Viridiplantae</taxon>
        <taxon>Streptophyta</taxon>
        <taxon>Embryophyta</taxon>
        <taxon>Tracheophyta</taxon>
        <taxon>Spermatophyta</taxon>
        <taxon>Magnoliopsida</taxon>
        <taxon>eudicotyledons</taxon>
        <taxon>Gunneridae</taxon>
        <taxon>Pentapetalae</taxon>
        <taxon>rosids</taxon>
        <taxon>fabids</taxon>
        <taxon>Malpighiales</taxon>
        <taxon>Linaceae</taxon>
        <taxon>Linum</taxon>
    </lineage>
</organism>
<evidence type="ECO:0000256" key="1">
    <source>
        <dbReference type="SAM" id="MobiDB-lite"/>
    </source>
</evidence>
<evidence type="ECO:0000313" key="3">
    <source>
        <dbReference type="EMBL" id="CAI0430486.1"/>
    </source>
</evidence>
<sequence>MASKESRRRLMMTGTKVSFGLNRAELSSRPYRRRRQQGYRRKSELGEGKGSDMDGGQRERAKKQQKGKSKVATAGRYELCRGDSDDKQRGRMFVVRVFVVVPFGFLFGFCLCVFVYAGKRKGSCGFFAVFRKGRRRIEDRKLGEKEDGEEVRK</sequence>
<comment type="caution">
    <text evidence="3">The sequence shown here is derived from an EMBL/GenBank/DDBJ whole genome shotgun (WGS) entry which is preliminary data.</text>
</comment>
<evidence type="ECO:0008006" key="5">
    <source>
        <dbReference type="Google" id="ProtNLM"/>
    </source>
</evidence>
<feature type="compositionally biased region" description="Basic residues" evidence="1">
    <location>
        <begin position="30"/>
        <end position="40"/>
    </location>
</feature>
<dbReference type="AlphaFoldDB" id="A0AAV0L8G8"/>
<name>A0AAV0L8G8_9ROSI</name>
<reference evidence="3" key="1">
    <citation type="submission" date="2022-08" db="EMBL/GenBank/DDBJ databases">
        <authorList>
            <person name="Gutierrez-Valencia J."/>
        </authorList>
    </citation>
    <scope>NUCLEOTIDE SEQUENCE</scope>
</reference>
<evidence type="ECO:0000313" key="4">
    <source>
        <dbReference type="Proteomes" id="UP001154282"/>
    </source>
</evidence>
<gene>
    <name evidence="3" type="ORF">LITE_LOCUS22623</name>
</gene>
<keyword evidence="2" id="KW-1133">Transmembrane helix</keyword>
<keyword evidence="2" id="KW-0472">Membrane</keyword>
<feature type="compositionally biased region" description="Basic and acidic residues" evidence="1">
    <location>
        <begin position="41"/>
        <end position="59"/>
    </location>
</feature>
<keyword evidence="2" id="KW-0812">Transmembrane</keyword>
<feature type="region of interest" description="Disordered" evidence="1">
    <location>
        <begin position="21"/>
        <end position="71"/>
    </location>
</feature>
<feature type="compositionally biased region" description="Basic residues" evidence="1">
    <location>
        <begin position="60"/>
        <end position="69"/>
    </location>
</feature>
<keyword evidence="4" id="KW-1185">Reference proteome</keyword>
<dbReference type="Proteomes" id="UP001154282">
    <property type="component" value="Unassembled WGS sequence"/>
</dbReference>
<dbReference type="EMBL" id="CAMGYJ010000006">
    <property type="protein sequence ID" value="CAI0430486.1"/>
    <property type="molecule type" value="Genomic_DNA"/>
</dbReference>
<protein>
    <recommendedName>
        <fullName evidence="5">Transmembrane protein</fullName>
    </recommendedName>
</protein>
<evidence type="ECO:0000256" key="2">
    <source>
        <dbReference type="SAM" id="Phobius"/>
    </source>
</evidence>